<dbReference type="GO" id="GO:0005764">
    <property type="term" value="C:lysosome"/>
    <property type="evidence" value="ECO:0007669"/>
    <property type="project" value="TreeGrafter"/>
</dbReference>
<comment type="similarity">
    <text evidence="2">Belongs to the GILT family.</text>
</comment>
<dbReference type="Pfam" id="PF03227">
    <property type="entry name" value="GILT"/>
    <property type="match status" value="1"/>
</dbReference>
<dbReference type="InterPro" id="IPR004911">
    <property type="entry name" value="Interferon-induced_GILT"/>
</dbReference>
<protein>
    <submittedName>
        <fullName evidence="9">Gamma-interferon-inducible lysosomal thiol reductase-like</fullName>
    </submittedName>
</protein>
<evidence type="ECO:0000256" key="8">
    <source>
        <dbReference type="SAM" id="SignalP"/>
    </source>
</evidence>
<name>A0A6F9DFM8_9ASCI</name>
<evidence type="ECO:0000256" key="2">
    <source>
        <dbReference type="ARBA" id="ARBA00005679"/>
    </source>
</evidence>
<keyword evidence="4" id="KW-0964">Secreted</keyword>
<comment type="subcellular location">
    <subcellularLocation>
        <location evidence="1">Secreted</location>
    </subcellularLocation>
</comment>
<comment type="subunit">
    <text evidence="3">Dimer; disulfide-linked.</text>
</comment>
<comment type="function">
    <text evidence="7">Lysosomal thiol reductase that can reduce protein disulfide bonds. May facilitate the complete unfolding of proteins destined for lysosomal degradation. Plays an important role in antigen processing. Facilitates the generation of MHC class II-restricted epitodes from disulfide bond-containing antigen by the endocytic reduction of disulfide bonds. Also facilitates MHC class I-restricted recognition of exogenous antigens containing disulfide bonds by CD8+ T-cells or crosspresentation.</text>
</comment>
<dbReference type="EMBL" id="LR785926">
    <property type="protein sequence ID" value="CAB3255264.1"/>
    <property type="molecule type" value="mRNA"/>
</dbReference>
<evidence type="ECO:0000256" key="7">
    <source>
        <dbReference type="ARBA" id="ARBA00059163"/>
    </source>
</evidence>
<feature type="signal peptide" evidence="8">
    <location>
        <begin position="1"/>
        <end position="18"/>
    </location>
</feature>
<evidence type="ECO:0000256" key="6">
    <source>
        <dbReference type="ARBA" id="ARBA00023180"/>
    </source>
</evidence>
<dbReference type="PANTHER" id="PTHR13234">
    <property type="entry name" value="GAMMA-INTERFERON INDUCIBLE LYSOSOMAL THIOL REDUCTASE GILT"/>
    <property type="match status" value="1"/>
</dbReference>
<dbReference type="PANTHER" id="PTHR13234:SF8">
    <property type="entry name" value="GAMMA-INTERFERON-INDUCIBLE LYSOSOMAL THIOL REDUCTASE"/>
    <property type="match status" value="1"/>
</dbReference>
<evidence type="ECO:0000256" key="5">
    <source>
        <dbReference type="ARBA" id="ARBA00022729"/>
    </source>
</evidence>
<reference evidence="9" key="1">
    <citation type="submission" date="2020-04" db="EMBL/GenBank/DDBJ databases">
        <authorList>
            <person name="Neveu A P."/>
        </authorList>
    </citation>
    <scope>NUCLEOTIDE SEQUENCE</scope>
    <source>
        <tissue evidence="9">Whole embryo</tissue>
    </source>
</reference>
<sequence length="260" mass="29398">MFAAKAFVLSLLVVYANAKCDISPRFWCTSRAIAEQCGVLQACSDWWEVQSQGTASPVAISLYFESLCPGCREFITQMLYPTWKTFKATGIMKADMTPYGNANEEQLPSGMWNFTCQHGPEECTGNLIENCLLKYTGYEFDTYFPIIYCMENSQDPIAAAEKCITDAGQDWATINKCAKNDEGNGLMHKSGMKTDALEPKHKYVPWILVNGMHTEELQQKAQTDLPKLLCEMYGGEKPQECQMFMHPHPTAKKQKLRNHQ</sequence>
<evidence type="ECO:0000256" key="4">
    <source>
        <dbReference type="ARBA" id="ARBA00022525"/>
    </source>
</evidence>
<evidence type="ECO:0000313" key="9">
    <source>
        <dbReference type="EMBL" id="CAB3255264.1"/>
    </source>
</evidence>
<keyword evidence="6" id="KW-0325">Glycoprotein</keyword>
<dbReference type="AlphaFoldDB" id="A0A6F9DFM8"/>
<organism evidence="9">
    <name type="scientific">Phallusia mammillata</name>
    <dbReference type="NCBI Taxonomy" id="59560"/>
    <lineage>
        <taxon>Eukaryota</taxon>
        <taxon>Metazoa</taxon>
        <taxon>Chordata</taxon>
        <taxon>Tunicata</taxon>
        <taxon>Ascidiacea</taxon>
        <taxon>Phlebobranchia</taxon>
        <taxon>Ascidiidae</taxon>
        <taxon>Phallusia</taxon>
    </lineage>
</organism>
<proteinExistence type="evidence at transcript level"/>
<evidence type="ECO:0000256" key="3">
    <source>
        <dbReference type="ARBA" id="ARBA00011615"/>
    </source>
</evidence>
<gene>
    <name evidence="9" type="primary">Ifi30-002</name>
</gene>
<feature type="chain" id="PRO_5026258237" evidence="8">
    <location>
        <begin position="19"/>
        <end position="260"/>
    </location>
</feature>
<evidence type="ECO:0000256" key="1">
    <source>
        <dbReference type="ARBA" id="ARBA00004613"/>
    </source>
</evidence>
<dbReference type="GO" id="GO:0005576">
    <property type="term" value="C:extracellular region"/>
    <property type="evidence" value="ECO:0007669"/>
    <property type="project" value="UniProtKB-SubCell"/>
</dbReference>
<keyword evidence="5 8" id="KW-0732">Signal</keyword>
<accession>A0A6F9DFM8</accession>
<dbReference type="GO" id="GO:0016671">
    <property type="term" value="F:oxidoreductase activity, acting on a sulfur group of donors, disulfide as acceptor"/>
    <property type="evidence" value="ECO:0007669"/>
    <property type="project" value="InterPro"/>
</dbReference>